<dbReference type="InterPro" id="IPR013321">
    <property type="entry name" value="Arc_rbn_hlx_hlx"/>
</dbReference>
<evidence type="ECO:0000259" key="1">
    <source>
        <dbReference type="Pfam" id="PF01402"/>
    </source>
</evidence>
<dbReference type="EMBL" id="CP053586">
    <property type="protein sequence ID" value="WNZ23504.1"/>
    <property type="molecule type" value="Genomic_DNA"/>
</dbReference>
<reference evidence="2" key="1">
    <citation type="submission" date="2020-05" db="EMBL/GenBank/DDBJ databases">
        <authorList>
            <person name="Zhu T."/>
            <person name="Keshari N."/>
            <person name="Lu X."/>
        </authorList>
    </citation>
    <scope>NUCLEOTIDE SEQUENCE</scope>
    <source>
        <strain evidence="2">NK1-12</strain>
    </source>
</reference>
<dbReference type="RefSeq" id="WP_420717371.1">
    <property type="nucleotide sequence ID" value="NZ_CP053586.1"/>
</dbReference>
<name>A0AA97AGI3_9CYAN</name>
<dbReference type="Gene3D" id="1.10.1220.10">
    <property type="entry name" value="Met repressor-like"/>
    <property type="match status" value="1"/>
</dbReference>
<feature type="domain" description="Ribbon-helix-helix protein CopG" evidence="1">
    <location>
        <begin position="6"/>
        <end position="45"/>
    </location>
</feature>
<dbReference type="GO" id="GO:0006355">
    <property type="term" value="P:regulation of DNA-templated transcription"/>
    <property type="evidence" value="ECO:0007669"/>
    <property type="project" value="InterPro"/>
</dbReference>
<organism evidence="2">
    <name type="scientific">Leptolyngbya sp. NK1-12</name>
    <dbReference type="NCBI Taxonomy" id="2547451"/>
    <lineage>
        <taxon>Bacteria</taxon>
        <taxon>Bacillati</taxon>
        <taxon>Cyanobacteriota</taxon>
        <taxon>Cyanophyceae</taxon>
        <taxon>Leptolyngbyales</taxon>
        <taxon>Leptolyngbyaceae</taxon>
        <taxon>Leptolyngbya group</taxon>
        <taxon>Leptolyngbya</taxon>
    </lineage>
</organism>
<accession>A0AA97AGI3</accession>
<sequence length="51" mass="5918">MTTDKERVTVYLPSDIKARLEEISRQDRRSLTATIEVLLIEALETRDKKKG</sequence>
<evidence type="ECO:0000313" key="2">
    <source>
        <dbReference type="EMBL" id="WNZ23504.1"/>
    </source>
</evidence>
<protein>
    <submittedName>
        <fullName evidence="2">Ribbon-helix-helix protein, CopG family</fullName>
    </submittedName>
</protein>
<dbReference type="SUPFAM" id="SSF47598">
    <property type="entry name" value="Ribbon-helix-helix"/>
    <property type="match status" value="1"/>
</dbReference>
<dbReference type="InterPro" id="IPR010985">
    <property type="entry name" value="Ribbon_hlx_hlx"/>
</dbReference>
<proteinExistence type="predicted"/>
<dbReference type="InterPro" id="IPR002145">
    <property type="entry name" value="CopG"/>
</dbReference>
<dbReference type="Pfam" id="PF01402">
    <property type="entry name" value="RHH_1"/>
    <property type="match status" value="1"/>
</dbReference>
<gene>
    <name evidence="2" type="ORF">HJG54_12005</name>
</gene>
<dbReference type="AlphaFoldDB" id="A0AA97AGI3"/>